<sequence length="60" mass="6655">MNTTAKPFCSDFIGIFRDSSNAEATKAYFAVDDGFNILISERISFAQKSPPALQSMVEQF</sequence>
<keyword evidence="2" id="KW-1185">Reference proteome</keyword>
<name>A0A0V1FWF1_TRIPS</name>
<dbReference type="Proteomes" id="UP000054995">
    <property type="component" value="Unassembled WGS sequence"/>
</dbReference>
<proteinExistence type="predicted"/>
<protein>
    <submittedName>
        <fullName evidence="1">Uncharacterized protein</fullName>
    </submittedName>
</protein>
<evidence type="ECO:0000313" key="2">
    <source>
        <dbReference type="Proteomes" id="UP000054995"/>
    </source>
</evidence>
<gene>
    <name evidence="1" type="ORF">T4D_2557</name>
</gene>
<dbReference type="AlphaFoldDB" id="A0A0V1FWF1"/>
<reference evidence="1 2" key="1">
    <citation type="submission" date="2015-01" db="EMBL/GenBank/DDBJ databases">
        <title>Evolution of Trichinella species and genotypes.</title>
        <authorList>
            <person name="Korhonen P.K."/>
            <person name="Edoardo P."/>
            <person name="Giuseppe L.R."/>
            <person name="Gasser R.B."/>
        </authorList>
    </citation>
    <scope>NUCLEOTIDE SEQUENCE [LARGE SCALE GENOMIC DNA]</scope>
    <source>
        <strain evidence="1">ISS470</strain>
    </source>
</reference>
<organism evidence="1 2">
    <name type="scientific">Trichinella pseudospiralis</name>
    <name type="common">Parasitic roundworm</name>
    <dbReference type="NCBI Taxonomy" id="6337"/>
    <lineage>
        <taxon>Eukaryota</taxon>
        <taxon>Metazoa</taxon>
        <taxon>Ecdysozoa</taxon>
        <taxon>Nematoda</taxon>
        <taxon>Enoplea</taxon>
        <taxon>Dorylaimia</taxon>
        <taxon>Trichinellida</taxon>
        <taxon>Trichinellidae</taxon>
        <taxon>Trichinella</taxon>
    </lineage>
</organism>
<comment type="caution">
    <text evidence="1">The sequence shown here is derived from an EMBL/GenBank/DDBJ whole genome shotgun (WGS) entry which is preliminary data.</text>
</comment>
<accession>A0A0V1FWF1</accession>
<evidence type="ECO:0000313" key="1">
    <source>
        <dbReference type="EMBL" id="KRY90374.1"/>
    </source>
</evidence>
<dbReference type="EMBL" id="JYDT01000022">
    <property type="protein sequence ID" value="KRY90374.1"/>
    <property type="molecule type" value="Genomic_DNA"/>
</dbReference>